<evidence type="ECO:0000256" key="3">
    <source>
        <dbReference type="SAM" id="MobiDB-lite"/>
    </source>
</evidence>
<evidence type="ECO:0000256" key="2">
    <source>
        <dbReference type="PROSITE-ProRule" id="PRU00464"/>
    </source>
</evidence>
<dbReference type="Proteomes" id="UP000178404">
    <property type="component" value="Unassembled WGS sequence"/>
</dbReference>
<dbReference type="PANTHER" id="PTHR46648:SF1">
    <property type="entry name" value="ADENOSINE 5'-MONOPHOSPHORAMIDASE HNT1"/>
    <property type="match status" value="1"/>
</dbReference>
<comment type="caution">
    <text evidence="2">Lacks conserved residue(s) required for the propagation of feature annotation.</text>
</comment>
<proteinExistence type="predicted"/>
<dbReference type="SUPFAM" id="SSF54197">
    <property type="entry name" value="HIT-like"/>
    <property type="match status" value="1"/>
</dbReference>
<feature type="domain" description="HIT" evidence="4">
    <location>
        <begin position="5"/>
        <end position="125"/>
    </location>
</feature>
<gene>
    <name evidence="5" type="ORF">A3A90_01035</name>
</gene>
<dbReference type="InterPro" id="IPR001310">
    <property type="entry name" value="Histidine_triad_HIT"/>
</dbReference>
<dbReference type="PRINTS" id="PR00332">
    <property type="entry name" value="HISTRIAD"/>
</dbReference>
<accession>A0A1G2TYJ0</accession>
<evidence type="ECO:0000256" key="1">
    <source>
        <dbReference type="PIRSR" id="PIRSR601310-1"/>
    </source>
</evidence>
<dbReference type="EMBL" id="MHWA01000004">
    <property type="protein sequence ID" value="OHB02366.1"/>
    <property type="molecule type" value="Genomic_DNA"/>
</dbReference>
<protein>
    <recommendedName>
        <fullName evidence="4">HIT domain-containing protein</fullName>
    </recommendedName>
</protein>
<evidence type="ECO:0000313" key="6">
    <source>
        <dbReference type="Proteomes" id="UP000178404"/>
    </source>
</evidence>
<dbReference type="GO" id="GO:0003824">
    <property type="term" value="F:catalytic activity"/>
    <property type="evidence" value="ECO:0007669"/>
    <property type="project" value="InterPro"/>
</dbReference>
<dbReference type="PROSITE" id="PS51084">
    <property type="entry name" value="HIT_2"/>
    <property type="match status" value="1"/>
</dbReference>
<dbReference type="InterPro" id="IPR011146">
    <property type="entry name" value="HIT-like"/>
</dbReference>
<dbReference type="GO" id="GO:0009117">
    <property type="term" value="P:nucleotide metabolic process"/>
    <property type="evidence" value="ECO:0007669"/>
    <property type="project" value="TreeGrafter"/>
</dbReference>
<feature type="region of interest" description="Disordered" evidence="3">
    <location>
        <begin position="122"/>
        <end position="148"/>
    </location>
</feature>
<dbReference type="AlphaFoldDB" id="A0A1G2TYJ0"/>
<name>A0A1G2TYJ0_9BACT</name>
<organism evidence="5 6">
    <name type="scientific">Candidatus Zambryskibacteria bacterium RIFCSPLOWO2_01_FULL_35_19</name>
    <dbReference type="NCBI Taxonomy" id="1802757"/>
    <lineage>
        <taxon>Bacteria</taxon>
        <taxon>Candidatus Zambryskiibacteriota</taxon>
    </lineage>
</organism>
<evidence type="ECO:0000259" key="4">
    <source>
        <dbReference type="PROSITE" id="PS51084"/>
    </source>
</evidence>
<dbReference type="Pfam" id="PF01230">
    <property type="entry name" value="HIT"/>
    <property type="match status" value="1"/>
</dbReference>
<feature type="compositionally biased region" description="Basic and acidic residues" evidence="3">
    <location>
        <begin position="132"/>
        <end position="148"/>
    </location>
</feature>
<dbReference type="InterPro" id="IPR036265">
    <property type="entry name" value="HIT-like_sf"/>
</dbReference>
<feature type="active site" description="Tele-AMP-histidine intermediate" evidence="1">
    <location>
        <position position="110"/>
    </location>
</feature>
<sequence length="148" mass="16975">MHNCIFCKIVKKEIPAHIVYEDDDFMAFLDINPLSPGHCMIIPKKHYRWVWDVPSRFRNCPNVESNLQNTGPNISDYFEVARKVAKAQMKAFDTDWILSKIVGEDVPHAHIWIYPNNKTKGDPPSQGFGGASKKDFEGNTEKIKTNLK</sequence>
<comment type="caution">
    <text evidence="5">The sequence shown here is derived from an EMBL/GenBank/DDBJ whole genome shotgun (WGS) entry which is preliminary data.</text>
</comment>
<dbReference type="Gene3D" id="3.30.428.10">
    <property type="entry name" value="HIT-like"/>
    <property type="match status" value="1"/>
</dbReference>
<reference evidence="5 6" key="1">
    <citation type="journal article" date="2016" name="Nat. Commun.">
        <title>Thousands of microbial genomes shed light on interconnected biogeochemical processes in an aquifer system.</title>
        <authorList>
            <person name="Anantharaman K."/>
            <person name="Brown C.T."/>
            <person name="Hug L.A."/>
            <person name="Sharon I."/>
            <person name="Castelle C.J."/>
            <person name="Probst A.J."/>
            <person name="Thomas B.C."/>
            <person name="Singh A."/>
            <person name="Wilkins M.J."/>
            <person name="Karaoz U."/>
            <person name="Brodie E.L."/>
            <person name="Williams K.H."/>
            <person name="Hubbard S.S."/>
            <person name="Banfield J.F."/>
        </authorList>
    </citation>
    <scope>NUCLEOTIDE SEQUENCE [LARGE SCALE GENOMIC DNA]</scope>
</reference>
<dbReference type="PANTHER" id="PTHR46648">
    <property type="entry name" value="HIT FAMILY PROTEIN 1"/>
    <property type="match status" value="1"/>
</dbReference>
<evidence type="ECO:0000313" key="5">
    <source>
        <dbReference type="EMBL" id="OHB02366.1"/>
    </source>
</evidence>